<dbReference type="OrthoDB" id="1122364at2"/>
<dbReference type="SUPFAM" id="SSF53137">
    <property type="entry name" value="Translational machinery components"/>
    <property type="match status" value="1"/>
</dbReference>
<dbReference type="InterPro" id="IPR042226">
    <property type="entry name" value="eFR1_2_sf"/>
</dbReference>
<gene>
    <name evidence="1" type="ORF">GS03_02018</name>
</gene>
<evidence type="ECO:0000313" key="2">
    <source>
        <dbReference type="Proteomes" id="UP000296862"/>
    </source>
</evidence>
<dbReference type="KEGG" id="fsn:GS03_02018"/>
<keyword evidence="2" id="KW-1185">Reference proteome</keyword>
<evidence type="ECO:0000313" key="1">
    <source>
        <dbReference type="EMBL" id="QBZ98510.1"/>
    </source>
</evidence>
<dbReference type="Proteomes" id="UP000296862">
    <property type="component" value="Chromosome"/>
</dbReference>
<dbReference type="AlphaFoldDB" id="A0A4P7PVU8"/>
<name>A0A4P7PVU8_9FLAO</name>
<dbReference type="Gene3D" id="3.30.420.60">
    <property type="entry name" value="eRF1 domain 2"/>
    <property type="match status" value="1"/>
</dbReference>
<dbReference type="EMBL" id="CP038810">
    <property type="protein sequence ID" value="QBZ98510.1"/>
    <property type="molecule type" value="Genomic_DNA"/>
</dbReference>
<sequence length="128" mass="15055">METTAKKIGIWMDHSIAHLMEFSSNPFEVQTIESNFTHQEKMESLLKGEDHLHNKEQQKQSKYYNKLLAAVKKYNEVILFGPTNAKEELFNVIVADARFHNIKIQVKQTDKMTPREQHAFVRDFFSNK</sequence>
<reference evidence="1 2" key="1">
    <citation type="submission" date="2019-04" db="EMBL/GenBank/DDBJ databases">
        <title>Flavobacterium sp. GS03.</title>
        <authorList>
            <person name="Kim H."/>
        </authorList>
    </citation>
    <scope>NUCLEOTIDE SEQUENCE [LARGE SCALE GENOMIC DNA]</scope>
    <source>
        <strain evidence="1 2">GS03</strain>
    </source>
</reference>
<protein>
    <submittedName>
        <fullName evidence="1">Uncharacterized protein</fullName>
    </submittedName>
</protein>
<dbReference type="RefSeq" id="WP_136152409.1">
    <property type="nucleotide sequence ID" value="NZ_CP038810.1"/>
</dbReference>
<organism evidence="1 2">
    <name type="scientific">Flavobacterium sangjuense</name>
    <dbReference type="NCBI Taxonomy" id="2518177"/>
    <lineage>
        <taxon>Bacteria</taxon>
        <taxon>Pseudomonadati</taxon>
        <taxon>Bacteroidota</taxon>
        <taxon>Flavobacteriia</taxon>
        <taxon>Flavobacteriales</taxon>
        <taxon>Flavobacteriaceae</taxon>
        <taxon>Flavobacterium</taxon>
    </lineage>
</organism>
<accession>A0A4P7PVU8</accession>
<proteinExistence type="predicted"/>